<dbReference type="GO" id="GO:0006310">
    <property type="term" value="P:DNA recombination"/>
    <property type="evidence" value="ECO:0007669"/>
    <property type="project" value="UniProtKB-KW"/>
</dbReference>
<proteinExistence type="predicted"/>
<dbReference type="InterPro" id="IPR011010">
    <property type="entry name" value="DNA_brk_join_enz"/>
</dbReference>
<evidence type="ECO:0000313" key="2">
    <source>
        <dbReference type="EMBL" id="PRO74704.1"/>
    </source>
</evidence>
<accession>A0A2S9VE56</accession>
<dbReference type="GO" id="GO:0003677">
    <property type="term" value="F:DNA binding"/>
    <property type="evidence" value="ECO:0007669"/>
    <property type="project" value="InterPro"/>
</dbReference>
<evidence type="ECO:0008006" key="4">
    <source>
        <dbReference type="Google" id="ProtNLM"/>
    </source>
</evidence>
<dbReference type="GO" id="GO:0015074">
    <property type="term" value="P:DNA integration"/>
    <property type="evidence" value="ECO:0007669"/>
    <property type="project" value="InterPro"/>
</dbReference>
<dbReference type="SUPFAM" id="SSF56349">
    <property type="entry name" value="DNA breaking-rejoining enzymes"/>
    <property type="match status" value="2"/>
</dbReference>
<evidence type="ECO:0000313" key="3">
    <source>
        <dbReference type="Proteomes" id="UP000238949"/>
    </source>
</evidence>
<sequence length="746" mass="85450">MTAITNLQIRKQEKQYSQLFERVSELKSSAQPEFNALVSSGKIIGKWEDIAWTYRSRTIYFTRPVDGDGNQVTGKTPAENKVAIRGIWADVYRLYILHKIKGHNGSPKSISGLVSQISWLGEYYQYEVASLQELNQDKLDALIPLLEANFQKRGPFERYKTIVSFVKKFLIPHKLCRSFSANVKMINPAVARKDPTSEEAEQARRDKFNENIDAYIGTIKQRFDEDVRRLERGELAKFPEPKPYYDELRLLAMPFFLALGLRIGEVCRLHKDCIGYDEQSEKWFLRVLTEKGELTNARPVPRRWQNVIIQSHERILEITKPFRAFAKDVENRSEQAFLDVLTFSARHDILAKAMADSGYCPDEHFVRSEIGKTDNLHPSGLTYNSLRVTKDKNGDEKKGIYADAIVSDIRAKSSPESNTPVVQIVVSKEKVAAIAMGYYRGYKQRIYHENEIDGEVSETITSTSYSVNMPFSDFLFIVKDDMFNGATVSQGFVPRPMLTNELSNWLAEDTSRSKSAFRRFNIKDADNKIVNITSHQFRHWVSTALLRSGKNESMVDLFMGRKAGQTRHYDHRTPKERAEAIRSKYMSSTPPNDVLGRRIKRMRENHVSEAEIENALNHTLSVVHYTPWGTCNRDLDVSPCEKGMMCLRGEDGQGCQHFGIDADDDEARQSIINTKIHYETQLAALLPNYEELLHTLNSQEPLDQHVQFCIDTINGCESALKAYERAKSHKDDEIPIVQVFTPEENT</sequence>
<organism evidence="2 3">
    <name type="scientific">Alteromonas alba</name>
    <dbReference type="NCBI Taxonomy" id="2079529"/>
    <lineage>
        <taxon>Bacteria</taxon>
        <taxon>Pseudomonadati</taxon>
        <taxon>Pseudomonadota</taxon>
        <taxon>Gammaproteobacteria</taxon>
        <taxon>Alteromonadales</taxon>
        <taxon>Alteromonadaceae</taxon>
        <taxon>Alteromonas/Salinimonas group</taxon>
        <taxon>Alteromonas</taxon>
    </lineage>
</organism>
<gene>
    <name evidence="2" type="ORF">C6Y40_04905</name>
</gene>
<name>A0A2S9VE56_9ALTE</name>
<evidence type="ECO:0000256" key="1">
    <source>
        <dbReference type="ARBA" id="ARBA00023172"/>
    </source>
</evidence>
<dbReference type="RefSeq" id="WP_105933615.1">
    <property type="nucleotide sequence ID" value="NZ_PVNP01000040.1"/>
</dbReference>
<dbReference type="AlphaFoldDB" id="A0A2S9VE56"/>
<dbReference type="Gene3D" id="1.10.443.10">
    <property type="entry name" value="Intergrase catalytic core"/>
    <property type="match status" value="1"/>
</dbReference>
<keyword evidence="1" id="KW-0233">DNA recombination</keyword>
<dbReference type="Proteomes" id="UP000238949">
    <property type="component" value="Unassembled WGS sequence"/>
</dbReference>
<comment type="caution">
    <text evidence="2">The sequence shown here is derived from an EMBL/GenBank/DDBJ whole genome shotgun (WGS) entry which is preliminary data.</text>
</comment>
<protein>
    <recommendedName>
        <fullName evidence="4">Integrase</fullName>
    </recommendedName>
</protein>
<reference evidence="3" key="1">
    <citation type="journal article" date="2020" name="Int. J. Syst. Evol. Microbiol.">
        <title>Alteromonas alba sp. nov., a marine bacterium isolated from the seawater of the West Pacific Ocean.</title>
        <authorList>
            <person name="Sun C."/>
            <person name="Wu Y.-H."/>
            <person name="Xamxidin M."/>
            <person name="Cheng H."/>
            <person name="Xu X.-W."/>
        </authorList>
    </citation>
    <scope>NUCLEOTIDE SEQUENCE [LARGE SCALE GENOMIC DNA]</scope>
    <source>
        <strain evidence="3">190</strain>
    </source>
</reference>
<keyword evidence="3" id="KW-1185">Reference proteome</keyword>
<dbReference type="OrthoDB" id="6725579at2"/>
<dbReference type="InterPro" id="IPR013762">
    <property type="entry name" value="Integrase-like_cat_sf"/>
</dbReference>
<dbReference type="EMBL" id="PVNP01000040">
    <property type="protein sequence ID" value="PRO74704.1"/>
    <property type="molecule type" value="Genomic_DNA"/>
</dbReference>